<dbReference type="GO" id="GO:0008168">
    <property type="term" value="F:methyltransferase activity"/>
    <property type="evidence" value="ECO:0007669"/>
    <property type="project" value="UniProtKB-KW"/>
</dbReference>
<keyword evidence="3" id="KW-0808">Transferase</keyword>
<feature type="compositionally biased region" description="Polar residues" evidence="2">
    <location>
        <begin position="134"/>
        <end position="143"/>
    </location>
</feature>
<name>A0AAE1H8R1_9NEOP</name>
<reference evidence="3" key="2">
    <citation type="journal article" date="2023" name="BMC Genomics">
        <title>Pest status, molecular evolution, and epigenetic factors derived from the genome assembly of Frankliniella fusca, a thysanopteran phytovirus vector.</title>
        <authorList>
            <person name="Catto M.A."/>
            <person name="Labadie P.E."/>
            <person name="Jacobson A.L."/>
            <person name="Kennedy G.G."/>
            <person name="Srinivasan R."/>
            <person name="Hunt B.G."/>
        </authorList>
    </citation>
    <scope>NUCLEOTIDE SEQUENCE</scope>
    <source>
        <strain evidence="3">PL_HMW_Pooled</strain>
    </source>
</reference>
<feature type="region of interest" description="Disordered" evidence="2">
    <location>
        <begin position="1"/>
        <end position="146"/>
    </location>
</feature>
<feature type="non-terminal residue" evidence="3">
    <location>
        <position position="1"/>
    </location>
</feature>
<evidence type="ECO:0000313" key="3">
    <source>
        <dbReference type="EMBL" id="KAK3916811.1"/>
    </source>
</evidence>
<comment type="caution">
    <text evidence="3">The sequence shown here is derived from an EMBL/GenBank/DDBJ whole genome shotgun (WGS) entry which is preliminary data.</text>
</comment>
<dbReference type="Proteomes" id="UP001219518">
    <property type="component" value="Unassembled WGS sequence"/>
</dbReference>
<proteinExistence type="predicted"/>
<protein>
    <submittedName>
        <fullName evidence="3">Release factor glutamine methyltransferase</fullName>
    </submittedName>
</protein>
<keyword evidence="4" id="KW-1185">Reference proteome</keyword>
<feature type="compositionally biased region" description="Basic and acidic residues" evidence="2">
    <location>
        <begin position="1"/>
        <end position="22"/>
    </location>
</feature>
<dbReference type="PANTHER" id="PTHR33480">
    <property type="entry name" value="SET DOMAIN-CONTAINING PROTEIN-RELATED"/>
    <property type="match status" value="1"/>
</dbReference>
<gene>
    <name evidence="3" type="ORF">KUF71_025912</name>
</gene>
<feature type="coiled-coil region" evidence="1">
    <location>
        <begin position="368"/>
        <end position="395"/>
    </location>
</feature>
<evidence type="ECO:0000313" key="4">
    <source>
        <dbReference type="Proteomes" id="UP001219518"/>
    </source>
</evidence>
<dbReference type="PANTHER" id="PTHR33480:SF1">
    <property type="entry name" value="TYR RECOMBINASE DOMAIN-CONTAINING PROTEIN"/>
    <property type="match status" value="1"/>
</dbReference>
<feature type="compositionally biased region" description="Polar residues" evidence="2">
    <location>
        <begin position="60"/>
        <end position="75"/>
    </location>
</feature>
<dbReference type="EMBL" id="JAHWGI010000606">
    <property type="protein sequence ID" value="KAK3916811.1"/>
    <property type="molecule type" value="Genomic_DNA"/>
</dbReference>
<organism evidence="3 4">
    <name type="scientific">Frankliniella fusca</name>
    <dbReference type="NCBI Taxonomy" id="407009"/>
    <lineage>
        <taxon>Eukaryota</taxon>
        <taxon>Metazoa</taxon>
        <taxon>Ecdysozoa</taxon>
        <taxon>Arthropoda</taxon>
        <taxon>Hexapoda</taxon>
        <taxon>Insecta</taxon>
        <taxon>Pterygota</taxon>
        <taxon>Neoptera</taxon>
        <taxon>Paraneoptera</taxon>
        <taxon>Thysanoptera</taxon>
        <taxon>Terebrantia</taxon>
        <taxon>Thripoidea</taxon>
        <taxon>Thripidae</taxon>
        <taxon>Frankliniella</taxon>
    </lineage>
</organism>
<keyword evidence="1" id="KW-0175">Coiled coil</keyword>
<feature type="compositionally biased region" description="Acidic residues" evidence="2">
    <location>
        <begin position="239"/>
        <end position="252"/>
    </location>
</feature>
<feature type="compositionally biased region" description="Basic and acidic residues" evidence="2">
    <location>
        <begin position="30"/>
        <end position="46"/>
    </location>
</feature>
<dbReference type="GO" id="GO:0032259">
    <property type="term" value="P:methylation"/>
    <property type="evidence" value="ECO:0007669"/>
    <property type="project" value="UniProtKB-KW"/>
</dbReference>
<dbReference type="AlphaFoldDB" id="A0AAE1H8R1"/>
<evidence type="ECO:0000256" key="1">
    <source>
        <dbReference type="SAM" id="Coils"/>
    </source>
</evidence>
<keyword evidence="3" id="KW-0489">Methyltransferase</keyword>
<feature type="region of interest" description="Disordered" evidence="2">
    <location>
        <begin position="941"/>
        <end position="968"/>
    </location>
</feature>
<evidence type="ECO:0000256" key="2">
    <source>
        <dbReference type="SAM" id="MobiDB-lite"/>
    </source>
</evidence>
<accession>A0AAE1H8R1</accession>
<reference evidence="3" key="1">
    <citation type="submission" date="2021-07" db="EMBL/GenBank/DDBJ databases">
        <authorList>
            <person name="Catto M.A."/>
            <person name="Jacobson A."/>
            <person name="Kennedy G."/>
            <person name="Labadie P."/>
            <person name="Hunt B.G."/>
            <person name="Srinivasan R."/>
        </authorList>
    </citation>
    <scope>NUCLEOTIDE SEQUENCE</scope>
    <source>
        <strain evidence="3">PL_HMW_Pooled</strain>
        <tissue evidence="3">Head</tissue>
    </source>
</reference>
<feature type="region of interest" description="Disordered" evidence="2">
    <location>
        <begin position="236"/>
        <end position="290"/>
    </location>
</feature>
<feature type="compositionally biased region" description="Polar residues" evidence="2">
    <location>
        <begin position="84"/>
        <end position="102"/>
    </location>
</feature>
<sequence length="1035" mass="117492">TAKSKQHDEEAGKKQSTLEKTSKATAKSKQHGEEAGKKQSTLEKTSKGPMQRNLDAFSPRQGSRSSARLTSTPKQISAPGATRRTGSTPKAKRSLSSSSTFNAAKKKFFKSRGEIRPSPPVSISSPDPFKFTEVYSSPKSNLKTGPKLDDIATDMWLEITVPTVQDATADYSVIAEKNADESIWERSQTVEQDSILAEEANADESVLESNITFDQDSIGAEEANVDESVLESNKTFDQDSMEAEEANADESVLESNKTFDQDSMEAEEANVDESVLESNQTVEQDSMEAEEIRTSLLPVEIMPTVSEKKSQDGSDRLTKCIYCSKTLCGSKLVRHFKRCRYLKKNNDPDVEEIFAHQRSINARGKHYNSMTKEEKEEEKNRVQKVRRLVSRIREKGDMLYNEEAWKTKGQLLVVKRPAMQVDISQYGPCPGCMKYMKFSSLAKHVRLHCRKTLETEEPEEPVKVVRRQVRMESQLLIPATAKISSDFKKNVVCNLKSGILTGIITRDPLIILRGEGLYRRHGHLPSRLQYVRCKLREMARLFFHVHGINPSIKNVEQMLCHKNFDVLVLAVDRLCGRDQQTSHYKTPSLALKLGYELNKYALLLEKQYLLKDNDDGLKNVEKFKRIMKFWSDEVSPFALRTLRHNKALKPLALPLAKDLQALHIFLKLEASKASTIIDCNDKVFGYHRLSQILMCQMVLFNRKRACEIHSIKLKSFTERKQEVHDEVLNMLSDCEKRLVDGHVTLIKTEGKNEKLVPLLLTKQHVAGVLKLLSVRDVVVDTSNEYLFANSTPSGHHNVSRALSKFCLEARLECPTNITTRSLRRHVATMAQILALGDEGKESLARFLSHSGRVHEMFYRLPEDTLLLAKTSKILFAMENGISKYAGKTLDDINIDIDSNVDEELVIECNADGTDEVNESEGNYLDSVVEEDLPEDSNFEFSVSSDDDDDYMPRNKRSTSTPASRNKLKGNRLQWTENERKVILKYFGPEIKAKTRAPTYKIKDMMRKSSCFQNKSVENIRNYINNKIRSRTLKSR</sequence>
<feature type="compositionally biased region" description="Acidic residues" evidence="2">
    <location>
        <begin position="262"/>
        <end position="275"/>
    </location>
</feature>